<dbReference type="AlphaFoldDB" id="A0A7G9Y958"/>
<protein>
    <submittedName>
        <fullName evidence="1">Uncharacterized protein</fullName>
    </submittedName>
</protein>
<proteinExistence type="predicted"/>
<gene>
    <name evidence="1" type="ORF">PHGJJFFP_00001</name>
</gene>
<name>A0A7G9Y958_9EURY</name>
<evidence type="ECO:0000313" key="1">
    <source>
        <dbReference type="EMBL" id="QNO44542.1"/>
    </source>
</evidence>
<reference evidence="1" key="1">
    <citation type="submission" date="2020-06" db="EMBL/GenBank/DDBJ databases">
        <title>Unique genomic features of the anaerobic methanotrophic archaea.</title>
        <authorList>
            <person name="Chadwick G.L."/>
            <person name="Skennerton C.T."/>
            <person name="Laso-Perez R."/>
            <person name="Leu A.O."/>
            <person name="Speth D.R."/>
            <person name="Yu H."/>
            <person name="Morgan-Lang C."/>
            <person name="Hatzenpichler R."/>
            <person name="Goudeau D."/>
            <person name="Malmstrom R."/>
            <person name="Brazelton W.J."/>
            <person name="Woyke T."/>
            <person name="Hallam S.J."/>
            <person name="Tyson G.W."/>
            <person name="Wegener G."/>
            <person name="Boetius A."/>
            <person name="Orphan V."/>
        </authorList>
    </citation>
    <scope>NUCLEOTIDE SEQUENCE</scope>
</reference>
<sequence>MEEAMHKYLLEDQVCAACCDHTPVKTLRFQPIDIRCFDTIDVLHRENTRCCRIGKDFWHVNRRIVQKLS</sequence>
<organism evidence="1">
    <name type="scientific">Candidatus Methanogaster sp. ANME-2c ERB4</name>
    <dbReference type="NCBI Taxonomy" id="2759911"/>
    <lineage>
        <taxon>Archaea</taxon>
        <taxon>Methanobacteriati</taxon>
        <taxon>Methanobacteriota</taxon>
        <taxon>Stenosarchaea group</taxon>
        <taxon>Methanomicrobia</taxon>
        <taxon>Methanosarcinales</taxon>
        <taxon>ANME-2 cluster</taxon>
        <taxon>Candidatus Methanogasteraceae</taxon>
        <taxon>Candidatus Methanogaster</taxon>
    </lineage>
</organism>
<dbReference type="EMBL" id="MT630981">
    <property type="protein sequence ID" value="QNO44542.1"/>
    <property type="molecule type" value="Genomic_DNA"/>
</dbReference>
<accession>A0A7G9Y958</accession>